<protein>
    <submittedName>
        <fullName evidence="1">Uncharacterized protein</fullName>
    </submittedName>
</protein>
<evidence type="ECO:0000313" key="1">
    <source>
        <dbReference type="EMBL" id="KAI8013190.1"/>
    </source>
</evidence>
<gene>
    <name evidence="1" type="ORF">LOK49_LG05G03630</name>
</gene>
<reference evidence="1 2" key="1">
    <citation type="journal article" date="2022" name="Plant J.">
        <title>Chromosome-level genome of Camellia lanceoleosa provides a valuable resource for understanding genome evolution and self-incompatibility.</title>
        <authorList>
            <person name="Gong W."/>
            <person name="Xiao S."/>
            <person name="Wang L."/>
            <person name="Liao Z."/>
            <person name="Chang Y."/>
            <person name="Mo W."/>
            <person name="Hu G."/>
            <person name="Li W."/>
            <person name="Zhao G."/>
            <person name="Zhu H."/>
            <person name="Hu X."/>
            <person name="Ji K."/>
            <person name="Xiang X."/>
            <person name="Song Q."/>
            <person name="Yuan D."/>
            <person name="Jin S."/>
            <person name="Zhang L."/>
        </authorList>
    </citation>
    <scope>NUCLEOTIDE SEQUENCE [LARGE SCALE GENOMIC DNA]</scope>
    <source>
        <strain evidence="1">SQ_2022a</strain>
    </source>
</reference>
<organism evidence="1 2">
    <name type="scientific">Camellia lanceoleosa</name>
    <dbReference type="NCBI Taxonomy" id="1840588"/>
    <lineage>
        <taxon>Eukaryota</taxon>
        <taxon>Viridiplantae</taxon>
        <taxon>Streptophyta</taxon>
        <taxon>Embryophyta</taxon>
        <taxon>Tracheophyta</taxon>
        <taxon>Spermatophyta</taxon>
        <taxon>Magnoliopsida</taxon>
        <taxon>eudicotyledons</taxon>
        <taxon>Gunneridae</taxon>
        <taxon>Pentapetalae</taxon>
        <taxon>asterids</taxon>
        <taxon>Ericales</taxon>
        <taxon>Theaceae</taxon>
        <taxon>Camellia</taxon>
    </lineage>
</organism>
<name>A0ACC0HIY6_9ERIC</name>
<proteinExistence type="predicted"/>
<accession>A0ACC0HIY6</accession>
<keyword evidence="2" id="KW-1185">Reference proteome</keyword>
<evidence type="ECO:0000313" key="2">
    <source>
        <dbReference type="Proteomes" id="UP001060215"/>
    </source>
</evidence>
<dbReference type="EMBL" id="CM045761">
    <property type="protein sequence ID" value="KAI8013190.1"/>
    <property type="molecule type" value="Genomic_DNA"/>
</dbReference>
<sequence>MATRSDFAQKLLSDLRMRKERMAASSQSSRHSTGMAADVYGNPSQNYKGSRQIKALESVGSRPSTSQRRSNSLNFEETSKQLVPFKGGRNAEQIGDLSMALAFALENRGKLAKLESSGNNSMLSFLNHIGRRSLDLGKMERRSSFDVNQPSSRIPTLSYLQINEISKGAQKLNQILRACSNGLNFDKYSIEIGRELLKGAMDLEESLRMLVNLQEASEYTITPQRKNRITLLDEDEDDDDNTVKIAENKQVDRPRFSFDKPSRNSHKIKEVTKTDFKQSLKAITYPTEDPNFSRKQAVNTSNLVPHKRSASCSPDFRGLVPFTESKHQRSSSESKPGKKRVSNVIAKLMGLEELPQNADSKSKLKESISKQKEGMVSKNIAHSSTKNAEIKTGDIENQAPLAIEKKLIQTSNIQVPRDIQVTRNANYEVMVPDGKLLWKDLEREDTINPVSGSRKASIAIDKQQRDKGQLYQFTGVQNFQERVRRQDNTKHKEQIGMERGETKQPVLKEDVQKHRTLEAAKMSQEKIGGKESTLQKEKRNANRLPPNNQQKPQYDHGMHQKQVLKKSELQEEKREQQHIKQKFQVRKQKGSEAEPKNPSKPMHDATDLQRKQQFMNQTVQNKRSSTAFIDERLLKGLPNGKNQEDLVRDGSSANLKINTRNSMNGSSDQNALPRELGSETDNTKGSIPPVTEEKPVHVSATRRKVDRMKVHTSETPRKIDEAITRRNGTRHNSARPLKHQISILQEMKQRKIERTSGSKGEEQMRGSRSKEAEVRSFRPEIAEESIILLNGALTSNKEAEHAPTLHSFGEDESQSPSITYFPTPYESCQDTASELSTVQAPVFSYGQELKSQKPVSSSLDDVAGANGGSIEISCLTQHEHKELSTPRMQDLLTDNETHLKQILIKSQLFLNTAEALFKLNIPIGILDVTDYNSQDEDRKIILDCGYEIMKRKGRRQELTLHNISIMSTKVMSLDNLVKQLHKDLEKLKFYGRNESDEYDAADYLLKMLETDVHNRDPDVNSMWDLGWNEVKFSILEKDDLIRDVERYLLNVLIDEIMKDLLHLSVLI</sequence>
<comment type="caution">
    <text evidence="1">The sequence shown here is derived from an EMBL/GenBank/DDBJ whole genome shotgun (WGS) entry which is preliminary data.</text>
</comment>
<dbReference type="Proteomes" id="UP001060215">
    <property type="component" value="Chromosome 4"/>
</dbReference>